<gene>
    <name evidence="2" type="ORF">RM53_02915</name>
</gene>
<name>A0A0B4CGN3_9CAUL</name>
<evidence type="ECO:0000313" key="2">
    <source>
        <dbReference type="EMBL" id="KIC60424.1"/>
    </source>
</evidence>
<proteinExistence type="predicted"/>
<comment type="caution">
    <text evidence="2">The sequence shown here is derived from an EMBL/GenBank/DDBJ whole genome shotgun (WGS) entry which is preliminary data.</text>
</comment>
<dbReference type="SUPFAM" id="SSF54001">
    <property type="entry name" value="Cysteine proteinases"/>
    <property type="match status" value="1"/>
</dbReference>
<dbReference type="AlphaFoldDB" id="A0A0B4CGN3"/>
<dbReference type="InterPro" id="IPR002931">
    <property type="entry name" value="Transglutaminase-like"/>
</dbReference>
<dbReference type="EMBL" id="JWSY01000004">
    <property type="protein sequence ID" value="KIC60424.1"/>
    <property type="molecule type" value="Genomic_DNA"/>
</dbReference>
<dbReference type="InterPro" id="IPR013589">
    <property type="entry name" value="Bac_transglu_N"/>
</dbReference>
<dbReference type="Pfam" id="PF08379">
    <property type="entry name" value="Bact_transglu_N"/>
    <property type="match status" value="1"/>
</dbReference>
<dbReference type="RefSeq" id="WP_039244208.1">
    <property type="nucleotide sequence ID" value="NZ_JWSY01000004.1"/>
</dbReference>
<accession>A0A0B4CGN3</accession>
<dbReference type="InterPro" id="IPR038765">
    <property type="entry name" value="Papain-like_cys_pep_sf"/>
</dbReference>
<reference evidence="2 3" key="1">
    <citation type="submission" date="2014-12" db="EMBL/GenBank/DDBJ databases">
        <title>Genome sequencing of Brevundimonas nasdae TPW30.</title>
        <authorList>
            <person name="Tan P.W."/>
            <person name="Chan K.-G."/>
        </authorList>
    </citation>
    <scope>NUCLEOTIDE SEQUENCE [LARGE SCALE GENOMIC DNA]</scope>
    <source>
        <strain evidence="2 3">TPW30</strain>
    </source>
</reference>
<dbReference type="Pfam" id="PF01841">
    <property type="entry name" value="Transglut_core"/>
    <property type="match status" value="1"/>
</dbReference>
<evidence type="ECO:0000259" key="1">
    <source>
        <dbReference type="SMART" id="SM00460"/>
    </source>
</evidence>
<organism evidence="2 3">
    <name type="scientific">Brevundimonas nasdae</name>
    <dbReference type="NCBI Taxonomy" id="172043"/>
    <lineage>
        <taxon>Bacteria</taxon>
        <taxon>Pseudomonadati</taxon>
        <taxon>Pseudomonadota</taxon>
        <taxon>Alphaproteobacteria</taxon>
        <taxon>Caulobacterales</taxon>
        <taxon>Caulobacteraceae</taxon>
        <taxon>Brevundimonas</taxon>
    </lineage>
</organism>
<dbReference type="Gene3D" id="3.10.620.30">
    <property type="match status" value="1"/>
</dbReference>
<dbReference type="PANTHER" id="PTHR33490">
    <property type="entry name" value="BLR5614 PROTEIN-RELATED"/>
    <property type="match status" value="1"/>
</dbReference>
<sequence length="280" mass="30948">MRIRIDHSTRYAYARPARFIVQMLRLTPKSCESQQVRDWRIETDVDARLRRSEDAFGNIVHSLYTERPTDALTIRVTGEVSTVETGGVVKGQAERLSPLVYLRETPMTKADAGIIDFARSIPEGPTLNRMHRLMSALKDTVAFEVGSTSASHTAADAFAQKRGVCQDHSQIFISAARLLGVPARYVSGHLSRQDGRHDQDAAHAWAEAWVEDLGWVGFDPANGICPTEHYVRVAVGLDARGATPIRGTSYGGGQEQLTVALNVRPVQQSQQQLQSSGWPR</sequence>
<feature type="domain" description="Transglutaminase-like" evidence="1">
    <location>
        <begin position="157"/>
        <end position="222"/>
    </location>
</feature>
<dbReference type="Proteomes" id="UP000031166">
    <property type="component" value="Unassembled WGS sequence"/>
</dbReference>
<dbReference type="STRING" id="172043.RM53_02915"/>
<dbReference type="SMART" id="SM00460">
    <property type="entry name" value="TGc"/>
    <property type="match status" value="1"/>
</dbReference>
<dbReference type="PANTHER" id="PTHR33490:SF6">
    <property type="entry name" value="SLL1049 PROTEIN"/>
    <property type="match status" value="1"/>
</dbReference>
<evidence type="ECO:0000313" key="3">
    <source>
        <dbReference type="Proteomes" id="UP000031166"/>
    </source>
</evidence>
<protein>
    <submittedName>
        <fullName evidence="2">Transglutaminase</fullName>
    </submittedName>
</protein>